<dbReference type="Pfam" id="PF00903">
    <property type="entry name" value="Glyoxalase"/>
    <property type="match status" value="1"/>
</dbReference>
<dbReference type="CDD" id="cd06587">
    <property type="entry name" value="VOC"/>
    <property type="match status" value="1"/>
</dbReference>
<dbReference type="SUPFAM" id="SSF54593">
    <property type="entry name" value="Glyoxalase/Bleomycin resistance protein/Dihydroxybiphenyl dioxygenase"/>
    <property type="match status" value="1"/>
</dbReference>
<name>A0A935PY42_9PROT</name>
<feature type="domain" description="VOC" evidence="1">
    <location>
        <begin position="7"/>
        <end position="122"/>
    </location>
</feature>
<evidence type="ECO:0000259" key="1">
    <source>
        <dbReference type="PROSITE" id="PS51819"/>
    </source>
</evidence>
<accession>A0A935PY42</accession>
<dbReference type="InterPro" id="IPR004360">
    <property type="entry name" value="Glyas_Fos-R_dOase_dom"/>
</dbReference>
<proteinExistence type="predicted"/>
<evidence type="ECO:0000313" key="3">
    <source>
        <dbReference type="Proteomes" id="UP000697998"/>
    </source>
</evidence>
<gene>
    <name evidence="2" type="ORF">IPJ27_12505</name>
</gene>
<dbReference type="InterPro" id="IPR037523">
    <property type="entry name" value="VOC_core"/>
</dbReference>
<protein>
    <submittedName>
        <fullName evidence="2">VOC family protein</fullName>
    </submittedName>
</protein>
<dbReference type="Proteomes" id="UP000697998">
    <property type="component" value="Unassembled WGS sequence"/>
</dbReference>
<dbReference type="Gene3D" id="3.10.180.10">
    <property type="entry name" value="2,3-Dihydroxybiphenyl 1,2-Dioxygenase, domain 1"/>
    <property type="match status" value="1"/>
</dbReference>
<reference evidence="2 3" key="1">
    <citation type="submission" date="2020-10" db="EMBL/GenBank/DDBJ databases">
        <title>Connecting structure to function with the recovery of over 1000 high-quality activated sludge metagenome-assembled genomes encoding full-length rRNA genes using long-read sequencing.</title>
        <authorList>
            <person name="Singleton C.M."/>
            <person name="Petriglieri F."/>
            <person name="Kristensen J.M."/>
            <person name="Kirkegaard R.H."/>
            <person name="Michaelsen T.Y."/>
            <person name="Andersen M.H."/>
            <person name="Karst S.M."/>
            <person name="Dueholm M.S."/>
            <person name="Nielsen P.H."/>
            <person name="Albertsen M."/>
        </authorList>
    </citation>
    <scope>NUCLEOTIDE SEQUENCE [LARGE SCALE GENOMIC DNA]</scope>
    <source>
        <strain evidence="2">EsbW_18-Q3-R4-48_BATAC.285</strain>
    </source>
</reference>
<dbReference type="InterPro" id="IPR029068">
    <property type="entry name" value="Glyas_Bleomycin-R_OHBP_Dase"/>
</dbReference>
<dbReference type="EMBL" id="JADJMH010000012">
    <property type="protein sequence ID" value="MBK7675498.1"/>
    <property type="molecule type" value="Genomic_DNA"/>
</dbReference>
<sequence length="128" mass="14781">MPPKLLAIDHIHVFVADRAESERWYQRVLGLRRTPELEFWVTDGGPLMLQDESEQIHIALFERPAKPCRSTIALRVHGSLFRQWQSHLEHELPGAVTFEDHKASVSLYFADPDGNPYEITTYEVALSR</sequence>
<dbReference type="AlphaFoldDB" id="A0A935PY42"/>
<comment type="caution">
    <text evidence="2">The sequence shown here is derived from an EMBL/GenBank/DDBJ whole genome shotgun (WGS) entry which is preliminary data.</text>
</comment>
<organism evidence="2 3">
    <name type="scientific">Candidatus Accumulibacter proximus</name>
    <dbReference type="NCBI Taxonomy" id="2954385"/>
    <lineage>
        <taxon>Bacteria</taxon>
        <taxon>Pseudomonadati</taxon>
        <taxon>Pseudomonadota</taxon>
        <taxon>Betaproteobacteria</taxon>
        <taxon>Candidatus Accumulibacter</taxon>
    </lineage>
</organism>
<dbReference type="PROSITE" id="PS51819">
    <property type="entry name" value="VOC"/>
    <property type="match status" value="1"/>
</dbReference>
<evidence type="ECO:0000313" key="2">
    <source>
        <dbReference type="EMBL" id="MBK7675498.1"/>
    </source>
</evidence>